<dbReference type="PANTHER" id="PTHR32114">
    <property type="entry name" value="ABC TRANSPORTER ABCH.3"/>
    <property type="match status" value="1"/>
</dbReference>
<comment type="caution">
    <text evidence="3">The sequence shown here is derived from an EMBL/GenBank/DDBJ whole genome shotgun (WGS) entry which is preliminary data.</text>
</comment>
<dbReference type="PANTHER" id="PTHR32114:SF2">
    <property type="entry name" value="ABC TRANSPORTER ABCH.3"/>
    <property type="match status" value="1"/>
</dbReference>
<gene>
    <name evidence="3" type="ORF">V757_09875</name>
</gene>
<name>V8FZD7_9BURK</name>
<keyword evidence="4" id="KW-1185">Reference proteome</keyword>
<feature type="coiled-coil region" evidence="1">
    <location>
        <begin position="192"/>
        <end position="244"/>
    </location>
</feature>
<proteinExistence type="predicted"/>
<evidence type="ECO:0000313" key="4">
    <source>
        <dbReference type="Proteomes" id="UP000018766"/>
    </source>
</evidence>
<evidence type="ECO:0000313" key="3">
    <source>
        <dbReference type="EMBL" id="ETD68812.1"/>
    </source>
</evidence>
<dbReference type="InterPro" id="IPR027417">
    <property type="entry name" value="P-loop_NTPase"/>
</dbReference>
<evidence type="ECO:0000256" key="1">
    <source>
        <dbReference type="SAM" id="Coils"/>
    </source>
</evidence>
<dbReference type="SUPFAM" id="SSF52540">
    <property type="entry name" value="P-loop containing nucleoside triphosphate hydrolases"/>
    <property type="match status" value="1"/>
</dbReference>
<feature type="domain" description="Rad50/SbcC-type AAA" evidence="2">
    <location>
        <begin position="5"/>
        <end position="216"/>
    </location>
</feature>
<protein>
    <recommendedName>
        <fullName evidence="2">Rad50/SbcC-type AAA domain-containing protein</fullName>
    </recommendedName>
</protein>
<sequence>MKILSLQFKNLNSLYGEWHIDFTDDAYQQQGIFALTGPTGAGKTTILDAICLALYGRTPRLKDIGQQNNDIMSRHTAESMAEVCFETQSGIYTCHWSHKRSRNKAEGNLQATKQEIFDINGHILANKKRDFQLLVEQLTGMDFDRFTRSMLLAQGGFDSFLKADIDEKSSILEKITGTQIYSDISIKVYERKVDEEKQLEHLSAQLEGIELLNTEQLQSLKETKTQQEAQSLQLNSNIKQLREQLQWLDTITTLTQELEENNKIGLSLANEIAAFTDTKLKLTSAKKAQNIDQYFSVFQTLLKEQETDQHELDQKKDYAT</sequence>
<dbReference type="OrthoDB" id="9795626at2"/>
<dbReference type="EMBL" id="AYSV01000101">
    <property type="protein sequence ID" value="ETD68812.1"/>
    <property type="molecule type" value="Genomic_DNA"/>
</dbReference>
<dbReference type="Proteomes" id="UP000018766">
    <property type="component" value="Unassembled WGS sequence"/>
</dbReference>
<dbReference type="Pfam" id="PF13476">
    <property type="entry name" value="AAA_23"/>
    <property type="match status" value="1"/>
</dbReference>
<dbReference type="RefSeq" id="WP_023952200.1">
    <property type="nucleotide sequence ID" value="NZ_AYSV01000101.1"/>
</dbReference>
<accession>V8FZD7</accession>
<dbReference type="GO" id="GO:0006302">
    <property type="term" value="P:double-strand break repair"/>
    <property type="evidence" value="ECO:0007669"/>
    <property type="project" value="InterPro"/>
</dbReference>
<dbReference type="Gene3D" id="3.40.50.300">
    <property type="entry name" value="P-loop containing nucleotide triphosphate hydrolases"/>
    <property type="match status" value="1"/>
</dbReference>
<keyword evidence="1" id="KW-0175">Coiled coil</keyword>
<evidence type="ECO:0000259" key="2">
    <source>
        <dbReference type="Pfam" id="PF13476"/>
    </source>
</evidence>
<dbReference type="GO" id="GO:0016887">
    <property type="term" value="F:ATP hydrolysis activity"/>
    <property type="evidence" value="ECO:0007669"/>
    <property type="project" value="InterPro"/>
</dbReference>
<dbReference type="InterPro" id="IPR038729">
    <property type="entry name" value="Rad50/SbcC_AAA"/>
</dbReference>
<dbReference type="AlphaFoldDB" id="V8FZD7"/>
<reference evidence="3 4" key="1">
    <citation type="submission" date="2013-11" db="EMBL/GenBank/DDBJ databases">
        <title>Genomic analysis of Pelistega sp. HM-7.</title>
        <authorList>
            <person name="Kumbhare S.V."/>
            <person name="Shetty S.A."/>
            <person name="Sharma O."/>
            <person name="Dhotre D.P."/>
        </authorList>
    </citation>
    <scope>NUCLEOTIDE SEQUENCE [LARGE SCALE GENOMIC DNA]</scope>
    <source>
        <strain evidence="3 4">HM-7</strain>
    </source>
</reference>
<organism evidence="3 4">
    <name type="scientific">Pelistega indica</name>
    <dbReference type="NCBI Taxonomy" id="1414851"/>
    <lineage>
        <taxon>Bacteria</taxon>
        <taxon>Pseudomonadati</taxon>
        <taxon>Pseudomonadota</taxon>
        <taxon>Betaproteobacteria</taxon>
        <taxon>Burkholderiales</taxon>
        <taxon>Alcaligenaceae</taxon>
        <taxon>Pelistega</taxon>
    </lineage>
</organism>
<dbReference type="PATRIC" id="fig|1414851.3.peg.2057"/>